<organism evidence="1 2">
    <name type="scientific">Candidatus Collierbacteria bacterium GW2011_GWC2_44_18</name>
    <dbReference type="NCBI Taxonomy" id="1618392"/>
    <lineage>
        <taxon>Bacteria</taxon>
        <taxon>Candidatus Collieribacteriota</taxon>
    </lineage>
</organism>
<dbReference type="STRING" id="1618392.UW41_C0006G0028"/>
<name>A0A0G1HR91_9BACT</name>
<sequence length="120" mass="13954">MSKERIEDVNFFVTDMRMIGEIFVNCLGFEGEISDRKTSRFTTTFGTEIETYGPKDIYSRGATYLRLIVNDEKITKVKEYLEAKGQKSVVYREHSEGPHKRTLLWMMEENGSQLNLNSEV</sequence>
<evidence type="ECO:0008006" key="3">
    <source>
        <dbReference type="Google" id="ProtNLM"/>
    </source>
</evidence>
<dbReference type="Proteomes" id="UP000034172">
    <property type="component" value="Unassembled WGS sequence"/>
</dbReference>
<evidence type="ECO:0000313" key="1">
    <source>
        <dbReference type="EMBL" id="KKT49460.1"/>
    </source>
</evidence>
<accession>A0A0G1HR91</accession>
<dbReference type="EMBL" id="LCIE01000006">
    <property type="protein sequence ID" value="KKT49460.1"/>
    <property type="molecule type" value="Genomic_DNA"/>
</dbReference>
<proteinExistence type="predicted"/>
<protein>
    <recommendedName>
        <fullName evidence="3">VOC domain-containing protein</fullName>
    </recommendedName>
</protein>
<comment type="caution">
    <text evidence="1">The sequence shown here is derived from an EMBL/GenBank/DDBJ whole genome shotgun (WGS) entry which is preliminary data.</text>
</comment>
<evidence type="ECO:0000313" key="2">
    <source>
        <dbReference type="Proteomes" id="UP000034172"/>
    </source>
</evidence>
<reference evidence="1 2" key="1">
    <citation type="journal article" date="2015" name="Nature">
        <title>rRNA introns, odd ribosomes, and small enigmatic genomes across a large radiation of phyla.</title>
        <authorList>
            <person name="Brown C.T."/>
            <person name="Hug L.A."/>
            <person name="Thomas B.C."/>
            <person name="Sharon I."/>
            <person name="Castelle C.J."/>
            <person name="Singh A."/>
            <person name="Wilkins M.J."/>
            <person name="Williams K.H."/>
            <person name="Banfield J.F."/>
        </authorList>
    </citation>
    <scope>NUCLEOTIDE SEQUENCE [LARGE SCALE GENOMIC DNA]</scope>
</reference>
<gene>
    <name evidence="1" type="ORF">UW41_C0006G0028</name>
</gene>
<dbReference type="AlphaFoldDB" id="A0A0G1HR91"/>